<protein>
    <submittedName>
        <fullName evidence="1">Uncharacterized protein</fullName>
    </submittedName>
</protein>
<proteinExistence type="predicted"/>
<gene>
    <name evidence="1" type="ORF">MGAL_10B091731</name>
</gene>
<evidence type="ECO:0000313" key="1">
    <source>
        <dbReference type="EMBL" id="VDI12651.1"/>
    </source>
</evidence>
<name>A0A8B6D193_MYTGA</name>
<dbReference type="AlphaFoldDB" id="A0A8B6D193"/>
<sequence>MILIRSMMQLHTKFGHLMSNCSNVLTWTQIEQESGVLGSNRRQFSLGRKFELKVTCGKKKHIRTNKRRERRKVRYRINI</sequence>
<keyword evidence="2" id="KW-1185">Reference proteome</keyword>
<reference evidence="1" key="1">
    <citation type="submission" date="2018-11" db="EMBL/GenBank/DDBJ databases">
        <authorList>
            <person name="Alioto T."/>
            <person name="Alioto T."/>
        </authorList>
    </citation>
    <scope>NUCLEOTIDE SEQUENCE</scope>
</reference>
<organism evidence="1 2">
    <name type="scientific">Mytilus galloprovincialis</name>
    <name type="common">Mediterranean mussel</name>
    <dbReference type="NCBI Taxonomy" id="29158"/>
    <lineage>
        <taxon>Eukaryota</taxon>
        <taxon>Metazoa</taxon>
        <taxon>Spiralia</taxon>
        <taxon>Lophotrochozoa</taxon>
        <taxon>Mollusca</taxon>
        <taxon>Bivalvia</taxon>
        <taxon>Autobranchia</taxon>
        <taxon>Pteriomorphia</taxon>
        <taxon>Mytilida</taxon>
        <taxon>Mytiloidea</taxon>
        <taxon>Mytilidae</taxon>
        <taxon>Mytilinae</taxon>
        <taxon>Mytilus</taxon>
    </lineage>
</organism>
<comment type="caution">
    <text evidence="1">The sequence shown here is derived from an EMBL/GenBank/DDBJ whole genome shotgun (WGS) entry which is preliminary data.</text>
</comment>
<evidence type="ECO:0000313" key="2">
    <source>
        <dbReference type="Proteomes" id="UP000596742"/>
    </source>
</evidence>
<accession>A0A8B6D193</accession>
<dbReference type="Proteomes" id="UP000596742">
    <property type="component" value="Unassembled WGS sequence"/>
</dbReference>
<dbReference type="EMBL" id="UYJE01002659">
    <property type="protein sequence ID" value="VDI12651.1"/>
    <property type="molecule type" value="Genomic_DNA"/>
</dbReference>